<gene>
    <name evidence="2" type="ORF">HMPREF9465_00925</name>
</gene>
<comment type="caution">
    <text evidence="2">The sequence shown here is derived from an EMBL/GenBank/DDBJ whole genome shotgun (WGS) entry which is preliminary data.</text>
</comment>
<sequence>MRKIITAITTAVVINKMVSFMTKNEPGVELNIGFRIFRIAVWITATTGCLALMAWLVAFAWAEIRSLI</sequence>
<evidence type="ECO:0000313" key="2">
    <source>
        <dbReference type="EMBL" id="EKB31447.1"/>
    </source>
</evidence>
<keyword evidence="1" id="KW-0472">Membrane</keyword>
<name>K1JUP2_9BURK</name>
<accession>K1JUP2</accession>
<protein>
    <submittedName>
        <fullName evidence="2">Uncharacterized protein</fullName>
    </submittedName>
</protein>
<dbReference type="Proteomes" id="UP000005835">
    <property type="component" value="Unassembled WGS sequence"/>
</dbReference>
<feature type="transmembrane region" description="Helical" evidence="1">
    <location>
        <begin position="39"/>
        <end position="62"/>
    </location>
</feature>
<keyword evidence="3" id="KW-1185">Reference proteome</keyword>
<organism evidence="2 3">
    <name type="scientific">Sutterella wadsworthensis 2_1_59BFAA</name>
    <dbReference type="NCBI Taxonomy" id="742823"/>
    <lineage>
        <taxon>Bacteria</taxon>
        <taxon>Pseudomonadati</taxon>
        <taxon>Pseudomonadota</taxon>
        <taxon>Betaproteobacteria</taxon>
        <taxon>Burkholderiales</taxon>
        <taxon>Sutterellaceae</taxon>
        <taxon>Sutterella</taxon>
    </lineage>
</organism>
<dbReference type="AlphaFoldDB" id="K1JUP2"/>
<dbReference type="EMBL" id="ADMG01000024">
    <property type="protein sequence ID" value="EKB31447.1"/>
    <property type="molecule type" value="Genomic_DNA"/>
</dbReference>
<proteinExistence type="predicted"/>
<reference evidence="2 3" key="1">
    <citation type="submission" date="2012-05" db="EMBL/GenBank/DDBJ databases">
        <title>The Genome Sequence of Sutterella wadsworthensis 2_1_59BFAA.</title>
        <authorList>
            <consortium name="The Broad Institute Genome Sequencing Platform"/>
            <person name="Earl A."/>
            <person name="Ward D."/>
            <person name="Feldgarden M."/>
            <person name="Gevers D."/>
            <person name="Daigneault M."/>
            <person name="Strauss J."/>
            <person name="Allen-Vercoe E."/>
            <person name="Walker B."/>
            <person name="Young S.K."/>
            <person name="Zeng Q."/>
            <person name="Gargeya S."/>
            <person name="Fitzgerald M."/>
            <person name="Haas B."/>
            <person name="Abouelleil A."/>
            <person name="Alvarado L."/>
            <person name="Arachchi H.M."/>
            <person name="Berlin A.M."/>
            <person name="Chapman S.B."/>
            <person name="Goldberg J."/>
            <person name="Griggs A."/>
            <person name="Gujja S."/>
            <person name="Hansen M."/>
            <person name="Howarth C."/>
            <person name="Imamovic A."/>
            <person name="Larimer J."/>
            <person name="McCowen C."/>
            <person name="Montmayeur A."/>
            <person name="Murphy C."/>
            <person name="Neiman D."/>
            <person name="Pearson M."/>
            <person name="Priest M."/>
            <person name="Roberts A."/>
            <person name="Saif S."/>
            <person name="Shea T."/>
            <person name="Sisk P."/>
            <person name="Sykes S."/>
            <person name="Wortman J."/>
            <person name="Nusbaum C."/>
            <person name="Birren B."/>
        </authorList>
    </citation>
    <scope>NUCLEOTIDE SEQUENCE [LARGE SCALE GENOMIC DNA]</scope>
    <source>
        <strain evidence="2 3">2_1_59BFAA</strain>
    </source>
</reference>
<evidence type="ECO:0000313" key="3">
    <source>
        <dbReference type="Proteomes" id="UP000005835"/>
    </source>
</evidence>
<keyword evidence="1" id="KW-1133">Transmembrane helix</keyword>
<keyword evidence="1" id="KW-0812">Transmembrane</keyword>
<dbReference type="STRING" id="742823.HMPREF9465_00925"/>
<evidence type="ECO:0000256" key="1">
    <source>
        <dbReference type="SAM" id="Phobius"/>
    </source>
</evidence>
<dbReference type="HOGENOM" id="CLU_2792488_0_0_4"/>